<feature type="region of interest" description="Disordered" evidence="1">
    <location>
        <begin position="44"/>
        <end position="66"/>
    </location>
</feature>
<keyword evidence="3" id="KW-1185">Reference proteome</keyword>
<sequence>MATSGAPKRDNINQDEVTKFWGREMTDLAPREKELVVMLWQKLKQRRQNPSKSPTTSHSLDLRLFG</sequence>
<accession>A0ABV0J2Z5</accession>
<protein>
    <submittedName>
        <fullName evidence="2">Uncharacterized protein</fullName>
    </submittedName>
</protein>
<comment type="caution">
    <text evidence="2">The sequence shown here is derived from an EMBL/GenBank/DDBJ whole genome shotgun (WGS) entry which is preliminary data.</text>
</comment>
<proteinExistence type="predicted"/>
<name>A0ABV0J2Z5_9CYAN</name>
<reference evidence="2 3" key="1">
    <citation type="submission" date="2022-04" db="EMBL/GenBank/DDBJ databases">
        <title>Positive selection, recombination, and allopatry shape intraspecific diversity of widespread and dominant cyanobacteria.</title>
        <authorList>
            <person name="Wei J."/>
            <person name="Shu W."/>
            <person name="Hu C."/>
        </authorList>
    </citation>
    <scope>NUCLEOTIDE SEQUENCE [LARGE SCALE GENOMIC DNA]</scope>
    <source>
        <strain evidence="2 3">GB2-A4</strain>
    </source>
</reference>
<feature type="compositionally biased region" description="Polar residues" evidence="1">
    <location>
        <begin position="50"/>
        <end position="59"/>
    </location>
</feature>
<organism evidence="2 3">
    <name type="scientific">Trichocoleus desertorum GB2-A4</name>
    <dbReference type="NCBI Taxonomy" id="2933944"/>
    <lineage>
        <taxon>Bacteria</taxon>
        <taxon>Bacillati</taxon>
        <taxon>Cyanobacteriota</taxon>
        <taxon>Cyanophyceae</taxon>
        <taxon>Leptolyngbyales</taxon>
        <taxon>Trichocoleusaceae</taxon>
        <taxon>Trichocoleus</taxon>
    </lineage>
</organism>
<dbReference type="EMBL" id="JAMPKM010000001">
    <property type="protein sequence ID" value="MEP0815633.1"/>
    <property type="molecule type" value="Genomic_DNA"/>
</dbReference>
<evidence type="ECO:0000256" key="1">
    <source>
        <dbReference type="SAM" id="MobiDB-lite"/>
    </source>
</evidence>
<gene>
    <name evidence="2" type="ORF">NC998_00815</name>
</gene>
<dbReference type="Proteomes" id="UP001464891">
    <property type="component" value="Unassembled WGS sequence"/>
</dbReference>
<dbReference type="RefSeq" id="WP_190431181.1">
    <property type="nucleotide sequence ID" value="NZ_JAMPKM010000001.1"/>
</dbReference>
<evidence type="ECO:0000313" key="3">
    <source>
        <dbReference type="Proteomes" id="UP001464891"/>
    </source>
</evidence>
<evidence type="ECO:0000313" key="2">
    <source>
        <dbReference type="EMBL" id="MEP0815633.1"/>
    </source>
</evidence>